<proteinExistence type="inferred from homology"/>
<dbReference type="HAMAP" id="MF_00143">
    <property type="entry name" value="UPF0114"/>
    <property type="match status" value="1"/>
</dbReference>
<dbReference type="NCBIfam" id="TIGR00645">
    <property type="entry name" value="HI0507"/>
    <property type="match status" value="1"/>
</dbReference>
<keyword evidence="6 7" id="KW-0472">Membrane</keyword>
<dbReference type="GO" id="GO:0005886">
    <property type="term" value="C:plasma membrane"/>
    <property type="evidence" value="ECO:0007669"/>
    <property type="project" value="UniProtKB-SubCell"/>
</dbReference>
<dbReference type="RefSeq" id="WP_066767767.1">
    <property type="nucleotide sequence ID" value="NZ_CP013244.1"/>
</dbReference>
<dbReference type="PANTHER" id="PTHR38596:SF1">
    <property type="entry name" value="UPF0114 PROTEIN YQHA"/>
    <property type="match status" value="1"/>
</dbReference>
<evidence type="ECO:0000256" key="2">
    <source>
        <dbReference type="ARBA" id="ARBA00005774"/>
    </source>
</evidence>
<reference evidence="8 9" key="1">
    <citation type="submission" date="2015-11" db="EMBL/GenBank/DDBJ databases">
        <title>Whole-Genome Sequence of Candidatus Oderbacter manganicum from the National Park Lower Oder Valley, Germany.</title>
        <authorList>
            <person name="Braun B."/>
            <person name="Liere K."/>
            <person name="Szewzyk U."/>
        </authorList>
    </citation>
    <scope>NUCLEOTIDE SEQUENCE [LARGE SCALE GENOMIC DNA]</scope>
    <source>
        <strain evidence="8 9">OTSz_A_272</strain>
    </source>
</reference>
<keyword evidence="9" id="KW-1185">Reference proteome</keyword>
<comment type="subcellular location">
    <subcellularLocation>
        <location evidence="1 7">Cell membrane</location>
        <topology evidence="1 7">Multi-pass membrane protein</topology>
    </subcellularLocation>
</comment>
<dbReference type="PANTHER" id="PTHR38596">
    <property type="entry name" value="UPF0114 PROTEIN YQHA"/>
    <property type="match status" value="1"/>
</dbReference>
<dbReference type="KEGG" id="cbot:ATE48_03290"/>
<dbReference type="AlphaFoldDB" id="A0A1B1AEP2"/>
<dbReference type="EMBL" id="CP013244">
    <property type="protein sequence ID" value="ANP45012.1"/>
    <property type="molecule type" value="Genomic_DNA"/>
</dbReference>
<evidence type="ECO:0000256" key="1">
    <source>
        <dbReference type="ARBA" id="ARBA00004651"/>
    </source>
</evidence>
<evidence type="ECO:0000256" key="6">
    <source>
        <dbReference type="ARBA" id="ARBA00023136"/>
    </source>
</evidence>
<comment type="similarity">
    <text evidence="2 7">Belongs to the UPF0114 family.</text>
</comment>
<dbReference type="InterPro" id="IPR020761">
    <property type="entry name" value="UPF0114_bac"/>
</dbReference>
<dbReference type="Proteomes" id="UP000092498">
    <property type="component" value="Chromosome"/>
</dbReference>
<dbReference type="OrthoDB" id="9783569at2"/>
<feature type="transmembrane region" description="Helical" evidence="7">
    <location>
        <begin position="66"/>
        <end position="88"/>
    </location>
</feature>
<evidence type="ECO:0000256" key="7">
    <source>
        <dbReference type="HAMAP-Rule" id="MF_00143"/>
    </source>
</evidence>
<protein>
    <recommendedName>
        <fullName evidence="7">UPF0114 protein ATE48_03290</fullName>
    </recommendedName>
</protein>
<dbReference type="InterPro" id="IPR005134">
    <property type="entry name" value="UPF0114"/>
</dbReference>
<feature type="transmembrane region" description="Helical" evidence="7">
    <location>
        <begin position="121"/>
        <end position="140"/>
    </location>
</feature>
<keyword evidence="3 7" id="KW-1003">Cell membrane</keyword>
<name>A0A1B1AEP2_9PROT</name>
<accession>A0A1B1AEP2</accession>
<sequence length="188" mass="21729">MSRDEQPRHRTNFLEAIIEWLIYTSRWLMAPVYLGLIVALGILIITFFRELYLQVPQVLTMDETDIILLVLTLVDLSLAGNLVLIILFSGYENFVSKMEMAHKDRDRPEWMGTIDFSGLKIKLIASIVAISGIHLLKIFMNLSNYTETQLMWYTIIHLVFILSGVCIAAMDWLEEKSHEVHARYKSGH</sequence>
<dbReference type="FunCoup" id="A0A1B1AEP2">
    <property type="interactions" value="8"/>
</dbReference>
<keyword evidence="4 7" id="KW-0812">Transmembrane</keyword>
<dbReference type="InParanoid" id="A0A1B1AEP2"/>
<evidence type="ECO:0000256" key="5">
    <source>
        <dbReference type="ARBA" id="ARBA00022989"/>
    </source>
</evidence>
<evidence type="ECO:0000313" key="8">
    <source>
        <dbReference type="EMBL" id="ANP45012.1"/>
    </source>
</evidence>
<evidence type="ECO:0000256" key="4">
    <source>
        <dbReference type="ARBA" id="ARBA00022692"/>
    </source>
</evidence>
<dbReference type="Pfam" id="PF03350">
    <property type="entry name" value="UPF0114"/>
    <property type="match status" value="1"/>
</dbReference>
<feature type="transmembrane region" description="Helical" evidence="7">
    <location>
        <begin position="152"/>
        <end position="173"/>
    </location>
</feature>
<keyword evidence="5 7" id="KW-1133">Transmembrane helix</keyword>
<evidence type="ECO:0000313" key="9">
    <source>
        <dbReference type="Proteomes" id="UP000092498"/>
    </source>
</evidence>
<organism evidence="8 9">
    <name type="scientific">Candidatus Viadribacter manganicus</name>
    <dbReference type="NCBI Taxonomy" id="1759059"/>
    <lineage>
        <taxon>Bacteria</taxon>
        <taxon>Pseudomonadati</taxon>
        <taxon>Pseudomonadota</taxon>
        <taxon>Alphaproteobacteria</taxon>
        <taxon>Hyphomonadales</taxon>
        <taxon>Hyphomonadaceae</taxon>
        <taxon>Candidatus Viadribacter</taxon>
    </lineage>
</organism>
<gene>
    <name evidence="8" type="ORF">ATE48_03290</name>
</gene>
<feature type="transmembrane region" description="Helical" evidence="7">
    <location>
        <begin position="27"/>
        <end position="46"/>
    </location>
</feature>
<evidence type="ECO:0000256" key="3">
    <source>
        <dbReference type="ARBA" id="ARBA00022475"/>
    </source>
</evidence>